<dbReference type="Gene3D" id="3.40.50.1820">
    <property type="entry name" value="alpha/beta hydrolase"/>
    <property type="match status" value="1"/>
</dbReference>
<name>A0A9P6FB35_9FUNG</name>
<comment type="caution">
    <text evidence="1">The sequence shown here is derived from an EMBL/GenBank/DDBJ whole genome shotgun (WGS) entry which is preliminary data.</text>
</comment>
<keyword evidence="2" id="KW-1185">Reference proteome</keyword>
<dbReference type="SUPFAM" id="SSF53474">
    <property type="entry name" value="alpha/beta-Hydrolases"/>
    <property type="match status" value="1"/>
</dbReference>
<reference evidence="1" key="1">
    <citation type="journal article" date="2020" name="Fungal Divers.">
        <title>Resolving the Mortierellaceae phylogeny through synthesis of multi-gene phylogenetics and phylogenomics.</title>
        <authorList>
            <person name="Vandepol N."/>
            <person name="Liber J."/>
            <person name="Desiro A."/>
            <person name="Na H."/>
            <person name="Kennedy M."/>
            <person name="Barry K."/>
            <person name="Grigoriev I.V."/>
            <person name="Miller A.N."/>
            <person name="O'Donnell K."/>
            <person name="Stajich J.E."/>
            <person name="Bonito G."/>
        </authorList>
    </citation>
    <scope>NUCLEOTIDE SEQUENCE</scope>
    <source>
        <strain evidence="1">NRRL 2591</strain>
    </source>
</reference>
<dbReference type="InterPro" id="IPR029058">
    <property type="entry name" value="AB_hydrolase_fold"/>
</dbReference>
<evidence type="ECO:0008006" key="3">
    <source>
        <dbReference type="Google" id="ProtNLM"/>
    </source>
</evidence>
<dbReference type="Pfam" id="PF01674">
    <property type="entry name" value="Lipase_2"/>
    <property type="match status" value="1"/>
</dbReference>
<protein>
    <recommendedName>
        <fullName evidence="3">Lipase</fullName>
    </recommendedName>
</protein>
<dbReference type="AlphaFoldDB" id="A0A9P6FB35"/>
<dbReference type="GO" id="GO:0016042">
    <property type="term" value="P:lipid catabolic process"/>
    <property type="evidence" value="ECO:0007669"/>
    <property type="project" value="InterPro"/>
</dbReference>
<evidence type="ECO:0000313" key="2">
    <source>
        <dbReference type="Proteomes" id="UP000723463"/>
    </source>
</evidence>
<dbReference type="PANTHER" id="PTHR32015:SF1">
    <property type="entry name" value="LIPASE"/>
    <property type="match status" value="1"/>
</dbReference>
<dbReference type="InterPro" id="IPR002918">
    <property type="entry name" value="Lipase_EstA/Esterase_EstB"/>
</dbReference>
<evidence type="ECO:0000313" key="1">
    <source>
        <dbReference type="EMBL" id="KAF9545963.1"/>
    </source>
</evidence>
<sequence>MLFKKTLSAVSLAVLTLAITITSITSSPALAVPEKRALFGRYNDMDCNPSSSKPNPVILLHGLLGNSGEFAYMGLRFALKGYCAYSLDYGHVPGIPILGGLNDLMVSAMELSDFVDKVQAATGASKVDLVGYSEGSTLARVYLKYFNGTAKVDHLAAIGSNQYGTTFANIVTILKAANLFGAVKGALNPLCKACFQLTLGAPFLDQLAEGGDTYPEVKYLMLVSKYDELITPYTNGFLRTLGPNVHNVVIQDDLCSLDLSEHLAQAVSPVAFNAIEYFLRTDSITKAGCRALLL</sequence>
<dbReference type="GO" id="GO:0016298">
    <property type="term" value="F:lipase activity"/>
    <property type="evidence" value="ECO:0007669"/>
    <property type="project" value="TreeGrafter"/>
</dbReference>
<dbReference type="Proteomes" id="UP000723463">
    <property type="component" value="Unassembled WGS sequence"/>
</dbReference>
<proteinExistence type="predicted"/>
<dbReference type="PANTHER" id="PTHR32015">
    <property type="entry name" value="FASTING INDUCED LIPASE"/>
    <property type="match status" value="1"/>
</dbReference>
<gene>
    <name evidence="1" type="ORF">EC957_010348</name>
</gene>
<accession>A0A9P6FB35</accession>
<dbReference type="EMBL" id="JAAAXW010000063">
    <property type="protein sequence ID" value="KAF9545963.1"/>
    <property type="molecule type" value="Genomic_DNA"/>
</dbReference>
<organism evidence="1 2">
    <name type="scientific">Mortierella hygrophila</name>
    <dbReference type="NCBI Taxonomy" id="979708"/>
    <lineage>
        <taxon>Eukaryota</taxon>
        <taxon>Fungi</taxon>
        <taxon>Fungi incertae sedis</taxon>
        <taxon>Mucoromycota</taxon>
        <taxon>Mortierellomycotina</taxon>
        <taxon>Mortierellomycetes</taxon>
        <taxon>Mortierellales</taxon>
        <taxon>Mortierellaceae</taxon>
        <taxon>Mortierella</taxon>
    </lineage>
</organism>